<dbReference type="AlphaFoldDB" id="Q9HH86"/>
<sequence>MGIQVVCEFLPREFKEKLVEIATLEDLAQAGYSQNSIYKIKEKKIISDEKCEKLVQVLGDRVKNVLVEALNEFATQLIKLGITVSSSPIDCSKINSKLDEILQLLKTNKKS</sequence>
<reference evidence="1" key="1">
    <citation type="journal article" date="2000" name="J. Mol. Biol.">
        <title>Evolution of the family of pRN plasmids and their integrase-mediated insertion into the chromosome of the crenarchaeon Sulfolobus solfataricus.</title>
        <authorList>
            <person name="Peng X."/>
            <person name="Holz I."/>
            <person name="Zillig W."/>
            <person name="Garrett R.A."/>
            <person name="She Q."/>
        </authorList>
    </citation>
    <scope>NUCLEOTIDE SEQUENCE [LARGE SCALE GENOMIC DNA]</scope>
    <source>
        <strain evidence="1">HEN7H2</strain>
        <plasmid evidence="1">pHEN7</plasmid>
    </source>
</reference>
<proteinExistence type="predicted"/>
<keyword evidence="1" id="KW-0614">Plasmid</keyword>
<dbReference type="EMBL" id="AJ294536">
    <property type="protein sequence ID" value="CAC15847.1"/>
    <property type="molecule type" value="Genomic_DNA"/>
</dbReference>
<evidence type="ECO:0000313" key="1">
    <source>
        <dbReference type="EMBL" id="CAC15847.1"/>
    </source>
</evidence>
<name>Q9HH86_SACIS</name>
<protein>
    <submittedName>
        <fullName evidence="1">Uncharacterized protein</fullName>
    </submittedName>
</protein>
<organism evidence="1">
    <name type="scientific">Saccharolobus islandicus</name>
    <name type="common">Sulfolobus islandicus</name>
    <dbReference type="NCBI Taxonomy" id="43080"/>
    <lineage>
        <taxon>Archaea</taxon>
        <taxon>Thermoproteota</taxon>
        <taxon>Thermoprotei</taxon>
        <taxon>Sulfolobales</taxon>
        <taxon>Sulfolobaceae</taxon>
        <taxon>Saccharolobus</taxon>
    </lineage>
</organism>
<accession>Q9HH86</accession>
<geneLocation type="plasmid" evidence="1">
    <name>pHEN7</name>
</geneLocation>